<reference evidence="1" key="1">
    <citation type="submission" date="2020-06" db="EMBL/GenBank/DDBJ databases">
        <authorList>
            <person name="Li T."/>
            <person name="Hu X."/>
            <person name="Zhang T."/>
            <person name="Song X."/>
            <person name="Zhang H."/>
            <person name="Dai N."/>
            <person name="Sheng W."/>
            <person name="Hou X."/>
            <person name="Wei L."/>
        </authorList>
    </citation>
    <scope>NUCLEOTIDE SEQUENCE</scope>
    <source>
        <strain evidence="1">KEN1</strain>
        <tissue evidence="1">Leaf</tissue>
    </source>
</reference>
<proteinExistence type="predicted"/>
<reference evidence="1" key="2">
    <citation type="journal article" date="2024" name="Plant">
        <title>Genomic evolution and insights into agronomic trait innovations of Sesamum species.</title>
        <authorList>
            <person name="Miao H."/>
            <person name="Wang L."/>
            <person name="Qu L."/>
            <person name="Liu H."/>
            <person name="Sun Y."/>
            <person name="Le M."/>
            <person name="Wang Q."/>
            <person name="Wei S."/>
            <person name="Zheng Y."/>
            <person name="Lin W."/>
            <person name="Duan Y."/>
            <person name="Cao H."/>
            <person name="Xiong S."/>
            <person name="Wang X."/>
            <person name="Wei L."/>
            <person name="Li C."/>
            <person name="Ma Q."/>
            <person name="Ju M."/>
            <person name="Zhao R."/>
            <person name="Li G."/>
            <person name="Mu C."/>
            <person name="Tian Q."/>
            <person name="Mei H."/>
            <person name="Zhang T."/>
            <person name="Gao T."/>
            <person name="Zhang H."/>
        </authorList>
    </citation>
    <scope>NUCLEOTIDE SEQUENCE</scope>
    <source>
        <strain evidence="1">KEN1</strain>
    </source>
</reference>
<dbReference type="PANTHER" id="PTHR46890:SF48">
    <property type="entry name" value="RNA-DIRECTED DNA POLYMERASE"/>
    <property type="match status" value="1"/>
</dbReference>
<comment type="caution">
    <text evidence="1">The sequence shown here is derived from an EMBL/GenBank/DDBJ whole genome shotgun (WGS) entry which is preliminary data.</text>
</comment>
<dbReference type="PANTHER" id="PTHR46890">
    <property type="entry name" value="NON-LTR RETROLELEMENT REVERSE TRANSCRIPTASE-LIKE PROTEIN-RELATED"/>
    <property type="match status" value="1"/>
</dbReference>
<evidence type="ECO:0008006" key="2">
    <source>
        <dbReference type="Google" id="ProtNLM"/>
    </source>
</evidence>
<accession>A0AAW2X0D5</accession>
<organism evidence="1">
    <name type="scientific">Sesamum latifolium</name>
    <dbReference type="NCBI Taxonomy" id="2727402"/>
    <lineage>
        <taxon>Eukaryota</taxon>
        <taxon>Viridiplantae</taxon>
        <taxon>Streptophyta</taxon>
        <taxon>Embryophyta</taxon>
        <taxon>Tracheophyta</taxon>
        <taxon>Spermatophyta</taxon>
        <taxon>Magnoliopsida</taxon>
        <taxon>eudicotyledons</taxon>
        <taxon>Gunneridae</taxon>
        <taxon>Pentapetalae</taxon>
        <taxon>asterids</taxon>
        <taxon>lamiids</taxon>
        <taxon>Lamiales</taxon>
        <taxon>Pedaliaceae</taxon>
        <taxon>Sesamum</taxon>
    </lineage>
</organism>
<dbReference type="AlphaFoldDB" id="A0AAW2X0D5"/>
<protein>
    <recommendedName>
        <fullName evidence="2">Reverse transcriptase domain-containing protein</fullName>
    </recommendedName>
</protein>
<dbReference type="InterPro" id="IPR052343">
    <property type="entry name" value="Retrotransposon-Effector_Assoc"/>
</dbReference>
<evidence type="ECO:0000313" key="1">
    <source>
        <dbReference type="EMBL" id="KAL0446132.1"/>
    </source>
</evidence>
<sequence>MDEVLGCLESRVTTAMNDELTKPFTSEEITRALKQIHPLKSLGLDVSISQSAFVPGRLIMDNVLLAYELNHFLKLKTWGKKGHVSLKLDVSKAYDRVEWCFLESVLEAFSSLIRKAEREGAIQGAAVSHSAPLVSHLFADDTLIFCQATMKTLARLQLILTSFEAASGLKINKHKSAMVFSRNVEEGVRSELA</sequence>
<dbReference type="EMBL" id="JACGWN010000006">
    <property type="protein sequence ID" value="KAL0446132.1"/>
    <property type="molecule type" value="Genomic_DNA"/>
</dbReference>
<name>A0AAW2X0D5_9LAMI</name>
<gene>
    <name evidence="1" type="ORF">Slati_1741100</name>
</gene>